<feature type="binding site" evidence="8">
    <location>
        <begin position="343"/>
        <end position="350"/>
    </location>
    <ligand>
        <name>ATP</name>
        <dbReference type="ChEBI" id="CHEBI:30616"/>
    </ligand>
</feature>
<dbReference type="InterPro" id="IPR001752">
    <property type="entry name" value="Kinesin_motor_dom"/>
</dbReference>
<keyword evidence="7" id="KW-0206">Cytoskeleton</keyword>
<dbReference type="Pfam" id="PF00225">
    <property type="entry name" value="Kinesin"/>
    <property type="match status" value="1"/>
</dbReference>
<evidence type="ECO:0000256" key="6">
    <source>
        <dbReference type="ARBA" id="ARBA00023175"/>
    </source>
</evidence>
<evidence type="ECO:0000256" key="10">
    <source>
        <dbReference type="SAM" id="MobiDB-lite"/>
    </source>
</evidence>
<keyword evidence="2" id="KW-0963">Cytoplasm</keyword>
<keyword evidence="13" id="KW-1185">Reference proteome</keyword>
<feature type="compositionally biased region" description="Low complexity" evidence="10">
    <location>
        <begin position="735"/>
        <end position="750"/>
    </location>
</feature>
<feature type="coiled-coil region" evidence="9">
    <location>
        <begin position="151"/>
        <end position="193"/>
    </location>
</feature>
<evidence type="ECO:0000313" key="13">
    <source>
        <dbReference type="Proteomes" id="UP001194696"/>
    </source>
</evidence>
<evidence type="ECO:0000256" key="8">
    <source>
        <dbReference type="PROSITE-ProRule" id="PRU00283"/>
    </source>
</evidence>
<dbReference type="SUPFAM" id="SSF52540">
    <property type="entry name" value="P-loop containing nucleoside triphosphate hydrolases"/>
    <property type="match status" value="1"/>
</dbReference>
<dbReference type="PROSITE" id="PS00411">
    <property type="entry name" value="KINESIN_MOTOR_1"/>
    <property type="match status" value="1"/>
</dbReference>
<proteinExistence type="inferred from homology"/>
<organism evidence="12 13">
    <name type="scientific">Linnemannia gamsii</name>
    <dbReference type="NCBI Taxonomy" id="64522"/>
    <lineage>
        <taxon>Eukaryota</taxon>
        <taxon>Fungi</taxon>
        <taxon>Fungi incertae sedis</taxon>
        <taxon>Mucoromycota</taxon>
        <taxon>Mortierellomycotina</taxon>
        <taxon>Mortierellomycetes</taxon>
        <taxon>Mortierellales</taxon>
        <taxon>Mortierellaceae</taxon>
        <taxon>Linnemannia</taxon>
    </lineage>
</organism>
<dbReference type="PANTHER" id="PTHR47971:SF8">
    <property type="entry name" value="KINESIN-LIKE PROTEIN"/>
    <property type="match status" value="1"/>
</dbReference>
<feature type="region of interest" description="Disordered" evidence="10">
    <location>
        <begin position="576"/>
        <end position="609"/>
    </location>
</feature>
<feature type="compositionally biased region" description="Polar residues" evidence="10">
    <location>
        <begin position="898"/>
        <end position="907"/>
    </location>
</feature>
<evidence type="ECO:0000313" key="12">
    <source>
        <dbReference type="EMBL" id="KAG0289487.1"/>
    </source>
</evidence>
<accession>A0ABQ7K263</accession>
<dbReference type="PRINTS" id="PR00380">
    <property type="entry name" value="KINESINHEAVY"/>
</dbReference>
<sequence length="1036" mass="114193">MQDYNTLGVTSMEDRRKLFQLIQTIKAQYVDTPEPSPPMATASIPHSSAAPPLTNDSDDISRGYGAQALSEMSKRSSDARLSMSMGRRSGANMANSLSHSKSLSTSMASSYQLQEQERIQQQQQQQQQQQFQQQHQYQQQQQRQAHEYDYEMQQQQQYQQYQQQQQLLQQQQYRQQQRELMLQQQQLQQQQMMQMEQPRQYADGRGFKAASDDEEDPIPVHEAQRGLNAYSVPAGGRGGLGRNSSYTVNDMMAKIRVCVRKRPLSSKEIHRGEKDMASVAGRQLAVDEPKVRLDMTKFIERHKFVFDEVFDSDATNEDVYRRTAYPLVQYLFEGGKATCFAYGQTGSGKTYTMLDDSQGLYVLAARDIFVKLRSPGNAHLSIFMGFYEIYQGQLHDLLNERKKLHAREDGKNGVVVAGLKEFEIVNVEGLMQVFAYGNNARSTGSTRANADSSRSHAIMQIVLKDSASKTAIGKLSFIDLAGSERGADRGETDVKTRMEGAEINKSLLALKECIRALDQDKKHTPFRQSKLTQVLKDSFVGNSRTCMIATISPNNSNSEHTLNTLRYADRVKELKAEGGAKGTAPSEAEDYMDDTEGELGGTTSAYDDDDFISSASDNIADETIDLLDDEEFPHALDQEEMDPHPLATSTYDHELEEPPSPGHILRGGFDDGEEINSRRMSYQQQQTQAQRQLLQQQQMQHQQNQLQQQLQQQKLDAEKYREPPAPSSNASPRLKQSSASLKASKSEAFSRLPMPRGNSGQSQQQPRTASPTSHSPTATSIPPSQRQSLSNSTNRRNSSNPSPPLSTRSGRDARTSPDGSSSNEAASTNANTSTTTTTPAAVNGVHKSVSRHSPSNLKRPSVTTLRQSGAGARSSTSSAPTSALSGPTSATPSESHFGLNSPTSPKISTPTSATATPTTATTGGGGGSPSLASSSSSLASAGGAGPWSFSISEMQSFVREHRAELQECSELTKRETKLLKDVMVGMSSPAMAQTTGYGGDRESFQRYLDELDEIVDEKLITIVAMSQKLKALRSQM</sequence>
<feature type="compositionally biased region" description="Low complexity" evidence="10">
    <location>
        <begin position="683"/>
        <end position="714"/>
    </location>
</feature>
<name>A0ABQ7K263_9FUNG</name>
<dbReference type="SMART" id="SM00129">
    <property type="entry name" value="KISc"/>
    <property type="match status" value="1"/>
</dbReference>
<comment type="caution">
    <text evidence="12">The sequence shown here is derived from an EMBL/GenBank/DDBJ whole genome shotgun (WGS) entry which is preliminary data.</text>
</comment>
<feature type="compositionally biased region" description="Low complexity" evidence="10">
    <location>
        <begin position="929"/>
        <end position="939"/>
    </location>
</feature>
<feature type="compositionally biased region" description="Low complexity" evidence="10">
    <location>
        <begin position="766"/>
        <end position="808"/>
    </location>
</feature>
<feature type="compositionally biased region" description="Low complexity" evidence="10">
    <location>
        <begin position="96"/>
        <end position="116"/>
    </location>
</feature>
<dbReference type="Gene3D" id="3.40.850.10">
    <property type="entry name" value="Kinesin motor domain"/>
    <property type="match status" value="1"/>
</dbReference>
<feature type="domain" description="Kinesin motor" evidence="11">
    <location>
        <begin position="254"/>
        <end position="574"/>
    </location>
</feature>
<feature type="compositionally biased region" description="Low complexity" evidence="10">
    <location>
        <begin position="820"/>
        <end position="841"/>
    </location>
</feature>
<protein>
    <submittedName>
        <fullName evidence="12">Kinesin-like protein kif24</fullName>
    </submittedName>
</protein>
<evidence type="ECO:0000256" key="2">
    <source>
        <dbReference type="ARBA" id="ARBA00022490"/>
    </source>
</evidence>
<keyword evidence="6 8" id="KW-0505">Motor protein</keyword>
<evidence type="ECO:0000256" key="3">
    <source>
        <dbReference type="ARBA" id="ARBA00022701"/>
    </source>
</evidence>
<evidence type="ECO:0000259" key="11">
    <source>
        <dbReference type="PROSITE" id="PS50067"/>
    </source>
</evidence>
<evidence type="ECO:0000256" key="5">
    <source>
        <dbReference type="ARBA" id="ARBA00022840"/>
    </source>
</evidence>
<feature type="compositionally biased region" description="Polar residues" evidence="10">
    <location>
        <begin position="851"/>
        <end position="867"/>
    </location>
</feature>
<dbReference type="InterPro" id="IPR027640">
    <property type="entry name" value="Kinesin-like_fam"/>
</dbReference>
<feature type="compositionally biased region" description="Low complexity" evidence="10">
    <location>
        <begin position="868"/>
        <end position="893"/>
    </location>
</feature>
<dbReference type="CDD" id="cd01367">
    <property type="entry name" value="KISc_KIF2_like"/>
    <property type="match status" value="1"/>
</dbReference>
<dbReference type="EMBL" id="JAAAIM010000345">
    <property type="protein sequence ID" value="KAG0289487.1"/>
    <property type="molecule type" value="Genomic_DNA"/>
</dbReference>
<evidence type="ECO:0000256" key="1">
    <source>
        <dbReference type="ARBA" id="ARBA00004245"/>
    </source>
</evidence>
<evidence type="ECO:0000256" key="9">
    <source>
        <dbReference type="SAM" id="Coils"/>
    </source>
</evidence>
<comment type="subcellular location">
    <subcellularLocation>
        <location evidence="1">Cytoplasm</location>
        <location evidence="1">Cytoskeleton</location>
    </subcellularLocation>
</comment>
<feature type="compositionally biased region" description="Acidic residues" evidence="10">
    <location>
        <begin position="587"/>
        <end position="597"/>
    </location>
</feature>
<keyword evidence="5 8" id="KW-0067">ATP-binding</keyword>
<dbReference type="InterPro" id="IPR027417">
    <property type="entry name" value="P-loop_NTPase"/>
</dbReference>
<evidence type="ECO:0000256" key="7">
    <source>
        <dbReference type="ARBA" id="ARBA00023212"/>
    </source>
</evidence>
<gene>
    <name evidence="12" type="primary">KIF24_1</name>
    <name evidence="12" type="ORF">BGZ96_006970</name>
</gene>
<feature type="region of interest" description="Disordered" evidence="10">
    <location>
        <begin position="637"/>
        <end position="939"/>
    </location>
</feature>
<feature type="region of interest" description="Disordered" evidence="10">
    <location>
        <begin position="31"/>
        <end position="116"/>
    </location>
</feature>
<keyword evidence="4 8" id="KW-0547">Nucleotide-binding</keyword>
<dbReference type="InterPro" id="IPR036961">
    <property type="entry name" value="Kinesin_motor_dom_sf"/>
</dbReference>
<dbReference type="Proteomes" id="UP001194696">
    <property type="component" value="Unassembled WGS sequence"/>
</dbReference>
<dbReference type="InterPro" id="IPR019821">
    <property type="entry name" value="Kinesin_motor_CS"/>
</dbReference>
<comment type="similarity">
    <text evidence="8">Belongs to the TRAFAC class myosin-kinesin ATPase superfamily. Kinesin family.</text>
</comment>
<reference evidence="12 13" key="1">
    <citation type="journal article" date="2020" name="Fungal Divers.">
        <title>Resolving the Mortierellaceae phylogeny through synthesis of multi-gene phylogenetics and phylogenomics.</title>
        <authorList>
            <person name="Vandepol N."/>
            <person name="Liber J."/>
            <person name="Desiro A."/>
            <person name="Na H."/>
            <person name="Kennedy M."/>
            <person name="Barry K."/>
            <person name="Grigoriev I.V."/>
            <person name="Miller A.N."/>
            <person name="O'Donnell K."/>
            <person name="Stajich J.E."/>
            <person name="Bonito G."/>
        </authorList>
    </citation>
    <scope>NUCLEOTIDE SEQUENCE [LARGE SCALE GENOMIC DNA]</scope>
    <source>
        <strain evidence="12 13">AD045</strain>
    </source>
</reference>
<evidence type="ECO:0000256" key="4">
    <source>
        <dbReference type="ARBA" id="ARBA00022741"/>
    </source>
</evidence>
<dbReference type="PROSITE" id="PS50067">
    <property type="entry name" value="KINESIN_MOTOR_2"/>
    <property type="match status" value="1"/>
</dbReference>
<keyword evidence="3" id="KW-0493">Microtubule</keyword>
<keyword evidence="9" id="KW-0175">Coiled coil</keyword>
<feature type="compositionally biased region" description="Low complexity" evidence="10">
    <location>
        <begin position="908"/>
        <end position="921"/>
    </location>
</feature>
<dbReference type="PANTHER" id="PTHR47971">
    <property type="entry name" value="KINESIN-RELATED PROTEIN 6"/>
    <property type="match status" value="1"/>
</dbReference>